<keyword evidence="3" id="KW-0067">ATP-binding</keyword>
<gene>
    <name evidence="3" type="ORF">soil367_05065</name>
</gene>
<dbReference type="PANTHER" id="PTHR43581">
    <property type="entry name" value="ATP/GTP PHOSPHATASE"/>
    <property type="match status" value="1"/>
</dbReference>
<proteinExistence type="predicted"/>
<dbReference type="Pfam" id="PF20469">
    <property type="entry name" value="OLD-like_TOPRIM"/>
    <property type="match status" value="1"/>
</dbReference>
<dbReference type="GO" id="GO:0016887">
    <property type="term" value="F:ATP hydrolysis activity"/>
    <property type="evidence" value="ECO:0007669"/>
    <property type="project" value="InterPro"/>
</dbReference>
<feature type="domain" description="OLD protein-like TOPRIM" evidence="2">
    <location>
        <begin position="349"/>
        <end position="416"/>
    </location>
</feature>
<sequence>MIKNLKLHFGENPGSAVLSLDVGPINIFVGPNNSGKSMLLKEVEQLCKNPEPDRKIISEIEVKAYKKEEILRMLRSKETEKPDGYMHQDDHIFTQNVDLFNPGVAINQVSLQEVINHVEGKRNNYNYFAQNFLSLYTVRLDGKTRFALTEPRPAGDLTRSPTNHLMALFGDDSIRERIRDITFSAFEKYFVIDPTGMTEFRIKLSDKKPVDNSEEQGLDQKARDFHSLATNIEKMSDGVKAFTGLISASLSQDYKVLLIDEPEAFLHPPLARKLGRVLGEIAEEKGSKIFISTHSSDFVMGCIQSGQRVNIVRLTYNHGVATARHLPSEKLTEMMRNPLLRSTGILGAMFHESVIVSEADADRAFYQEINERLNQFGGDGVRDTLFINAQNKQTIGRIVSPLREMGIPAVAIVDLDIIKKGGEFKELCKSCNIPRSLIESWGVLRGNINKYFDDARLNPNKHGVKDLPFEHQDTLSMLISNIAEYGIFAVPVGALEQWLPELEIPNSRHGPGWIMEAFEKMGENLTEASYLKPADNDVWKFLRDVSRWVSNPHRKGF</sequence>
<name>A0A4P7XEL6_9ALTE</name>
<dbReference type="OrthoDB" id="3322489at2"/>
<accession>A0A4P7XEL6</accession>
<evidence type="ECO:0000259" key="2">
    <source>
        <dbReference type="Pfam" id="PF20469"/>
    </source>
</evidence>
<dbReference type="CDD" id="cd00267">
    <property type="entry name" value="ABC_ATPase"/>
    <property type="match status" value="1"/>
</dbReference>
<organism evidence="3 4">
    <name type="scientific">Hydrocarboniclastica marina</name>
    <dbReference type="NCBI Taxonomy" id="2259620"/>
    <lineage>
        <taxon>Bacteria</taxon>
        <taxon>Pseudomonadati</taxon>
        <taxon>Pseudomonadota</taxon>
        <taxon>Gammaproteobacteria</taxon>
        <taxon>Alteromonadales</taxon>
        <taxon>Alteromonadaceae</taxon>
        <taxon>Hydrocarboniclastica</taxon>
    </lineage>
</organism>
<dbReference type="SUPFAM" id="SSF52540">
    <property type="entry name" value="P-loop containing nucleoside triphosphate hydrolases"/>
    <property type="match status" value="1"/>
</dbReference>
<dbReference type="Gene3D" id="3.40.50.300">
    <property type="entry name" value="P-loop containing nucleotide triphosphate hydrolases"/>
    <property type="match status" value="1"/>
</dbReference>
<dbReference type="PANTHER" id="PTHR43581:SF4">
    <property type="entry name" value="ATP_GTP PHOSPHATASE"/>
    <property type="match status" value="1"/>
</dbReference>
<dbReference type="InterPro" id="IPR051396">
    <property type="entry name" value="Bact_Antivir_Def_Nuclease"/>
</dbReference>
<evidence type="ECO:0000313" key="3">
    <source>
        <dbReference type="EMBL" id="QCF25351.1"/>
    </source>
</evidence>
<dbReference type="EMBL" id="CP031093">
    <property type="protein sequence ID" value="QCF25351.1"/>
    <property type="molecule type" value="Genomic_DNA"/>
</dbReference>
<keyword evidence="3" id="KW-0547">Nucleotide-binding</keyword>
<dbReference type="GO" id="GO:0005524">
    <property type="term" value="F:ATP binding"/>
    <property type="evidence" value="ECO:0007669"/>
    <property type="project" value="UniProtKB-KW"/>
</dbReference>
<evidence type="ECO:0000313" key="4">
    <source>
        <dbReference type="Proteomes" id="UP000298049"/>
    </source>
</evidence>
<dbReference type="InterPro" id="IPR003959">
    <property type="entry name" value="ATPase_AAA_core"/>
</dbReference>
<dbReference type="AlphaFoldDB" id="A0A4P7XEL6"/>
<dbReference type="Proteomes" id="UP000298049">
    <property type="component" value="Chromosome"/>
</dbReference>
<protein>
    <submittedName>
        <fullName evidence="3">ATP-binding protein</fullName>
    </submittedName>
</protein>
<dbReference type="RefSeq" id="WP_136547540.1">
    <property type="nucleotide sequence ID" value="NZ_CP031093.1"/>
</dbReference>
<dbReference type="InterPro" id="IPR027417">
    <property type="entry name" value="P-loop_NTPase"/>
</dbReference>
<keyword evidence="4" id="KW-1185">Reference proteome</keyword>
<reference evidence="3 4" key="1">
    <citation type="submission" date="2018-07" db="EMBL/GenBank/DDBJ databases">
        <title>Marsedoiliclastica nanhaica gen. nov. sp. nov., a novel marine hydrocarbonoclastic bacterium isolated from an in-situ enriched hydrocarbon-degrading consortium in deep-sea sediment.</title>
        <authorList>
            <person name="Dong C."/>
            <person name="Ma T."/>
            <person name="Liu R."/>
            <person name="Shao Z."/>
        </authorList>
    </citation>
    <scope>NUCLEOTIDE SEQUENCE [LARGE SCALE GENOMIC DNA]</scope>
    <source>
        <strain evidence="4">soil36-7</strain>
    </source>
</reference>
<evidence type="ECO:0000259" key="1">
    <source>
        <dbReference type="Pfam" id="PF13304"/>
    </source>
</evidence>
<dbReference type="Pfam" id="PF13304">
    <property type="entry name" value="AAA_21"/>
    <property type="match status" value="1"/>
</dbReference>
<dbReference type="InterPro" id="IPR034139">
    <property type="entry name" value="TOPRIM_OLD"/>
</dbReference>
<feature type="domain" description="ATPase AAA-type core" evidence="1">
    <location>
        <begin position="25"/>
        <end position="297"/>
    </location>
</feature>
<dbReference type="KEGG" id="hmi:soil367_05065"/>